<dbReference type="Gene3D" id="1.10.238.10">
    <property type="entry name" value="EF-hand"/>
    <property type="match status" value="2"/>
</dbReference>
<dbReference type="AlphaFoldDB" id="A0A067CJW1"/>
<feature type="compositionally biased region" description="Low complexity" evidence="3">
    <location>
        <begin position="61"/>
        <end position="71"/>
    </location>
</feature>
<evidence type="ECO:0000259" key="5">
    <source>
        <dbReference type="PROSITE" id="PS50222"/>
    </source>
</evidence>
<dbReference type="InterPro" id="IPR011992">
    <property type="entry name" value="EF-hand-dom_pair"/>
</dbReference>
<evidence type="ECO:0000256" key="2">
    <source>
        <dbReference type="ARBA" id="ARBA00022837"/>
    </source>
</evidence>
<dbReference type="SMART" id="SM00054">
    <property type="entry name" value="EFh"/>
    <property type="match status" value="4"/>
</dbReference>
<dbReference type="PROSITE" id="PS00018">
    <property type="entry name" value="EF_HAND_1"/>
    <property type="match status" value="2"/>
</dbReference>
<dbReference type="PANTHER" id="PTHR47052">
    <property type="entry name" value="CONSERVED SERINE PROLINE-RICH PROTEIN (AFU_ORTHOLOGUE AFUA_2G01790)"/>
    <property type="match status" value="1"/>
</dbReference>
<feature type="domain" description="C2" evidence="4">
    <location>
        <begin position="345"/>
        <end position="463"/>
    </location>
</feature>
<organism evidence="6 7">
    <name type="scientific">Saprolegnia parasitica (strain CBS 223.65)</name>
    <dbReference type="NCBI Taxonomy" id="695850"/>
    <lineage>
        <taxon>Eukaryota</taxon>
        <taxon>Sar</taxon>
        <taxon>Stramenopiles</taxon>
        <taxon>Oomycota</taxon>
        <taxon>Saprolegniomycetes</taxon>
        <taxon>Saprolegniales</taxon>
        <taxon>Saprolegniaceae</taxon>
        <taxon>Saprolegnia</taxon>
    </lineage>
</organism>
<dbReference type="KEGG" id="spar:SPRG_04216"/>
<feature type="domain" description="EF-hand" evidence="5">
    <location>
        <begin position="677"/>
        <end position="712"/>
    </location>
</feature>
<feature type="domain" description="C2" evidence="4">
    <location>
        <begin position="467"/>
        <end position="587"/>
    </location>
</feature>
<dbReference type="SMART" id="SM00239">
    <property type="entry name" value="C2"/>
    <property type="match status" value="3"/>
</dbReference>
<keyword evidence="1" id="KW-0677">Repeat</keyword>
<dbReference type="GO" id="GO:0005509">
    <property type="term" value="F:calcium ion binding"/>
    <property type="evidence" value="ECO:0007669"/>
    <property type="project" value="InterPro"/>
</dbReference>
<keyword evidence="2" id="KW-0106">Calcium</keyword>
<dbReference type="OMA" id="HILICMG"/>
<proteinExistence type="predicted"/>
<name>A0A067CJW1_SAPPC</name>
<dbReference type="STRING" id="695850.A0A067CJW1"/>
<evidence type="ECO:0000313" key="7">
    <source>
        <dbReference type="Proteomes" id="UP000030745"/>
    </source>
</evidence>
<dbReference type="InterPro" id="IPR000008">
    <property type="entry name" value="C2_dom"/>
</dbReference>
<gene>
    <name evidence="6" type="ORF">SPRG_04216</name>
</gene>
<feature type="compositionally biased region" description="Basic residues" evidence="3">
    <location>
        <begin position="119"/>
        <end position="128"/>
    </location>
</feature>
<dbReference type="Pfam" id="PF13499">
    <property type="entry name" value="EF-hand_7"/>
    <property type="match status" value="2"/>
</dbReference>
<dbReference type="RefSeq" id="XP_012198206.1">
    <property type="nucleotide sequence ID" value="XM_012342816.1"/>
</dbReference>
<dbReference type="InterPro" id="IPR018247">
    <property type="entry name" value="EF_Hand_1_Ca_BS"/>
</dbReference>
<dbReference type="Gene3D" id="2.60.40.150">
    <property type="entry name" value="C2 domain"/>
    <property type="match status" value="3"/>
</dbReference>
<feature type="compositionally biased region" description="Pro residues" evidence="3">
    <location>
        <begin position="100"/>
        <end position="118"/>
    </location>
</feature>
<dbReference type="InterPro" id="IPR052981">
    <property type="entry name" value="Ingression_C2_domain"/>
</dbReference>
<dbReference type="GeneID" id="24126676"/>
<dbReference type="InterPro" id="IPR035892">
    <property type="entry name" value="C2_domain_sf"/>
</dbReference>
<protein>
    <submittedName>
        <fullName evidence="6">Uncharacterized protein</fullName>
    </submittedName>
</protein>
<dbReference type="OrthoDB" id="26525at2759"/>
<evidence type="ECO:0000259" key="4">
    <source>
        <dbReference type="PROSITE" id="PS50004"/>
    </source>
</evidence>
<dbReference type="VEuPathDB" id="FungiDB:SPRG_04216"/>
<dbReference type="PANTHER" id="PTHR47052:SF3">
    <property type="entry name" value="INGRESSION PROTEIN 1"/>
    <property type="match status" value="1"/>
</dbReference>
<dbReference type="FunFam" id="1.10.238.10:FF:000003">
    <property type="entry name" value="Calmodulin A"/>
    <property type="match status" value="1"/>
</dbReference>
<feature type="domain" description="C2" evidence="4">
    <location>
        <begin position="204"/>
        <end position="335"/>
    </location>
</feature>
<sequence length="945" mass="107531">MRRRHGRVCHRLDQEVAYLRDLMGRRDPVGRPKAPCRRQSLVPHCRQSPAPHRRQSPHRPSPASHPQSPASTTIGPPTGAPPSSVIGPPPGAPPASTSPIKPPPGAPPIKPPAGAPPVKPRRVRHRSSLRQEHHPEHHQDHHRERRLDPHQERRLDPHQERRLDHHQEHRLDHHRECRLDHHQAPRLAHRPMHHRGHHLNLVVHETSVEAQAQIERLLRKGRMRFTLLEARGLSRAKNSDAKFKADVYCKLKVGAHSKCMKELKSKVWKKAGRDVGFLEELLQVNFESPSLMVHKNDVLLTVELWDENMISDELLGYANVSLLRFFDGLEHKETIPLLHMKTGMPAGEVDISFCMRIATPGLLSFILLEGRKLKNMELIGKQDPYIKLEHDGRSKRSKTIEKGGTNPYFREEEICFWITADSWVHDVILRCYDEDVGSDDFIGEGALSVLEPMRTLGVHDIVLPLLNGGKSAGEILMKMQFYPAGRLSLHCIAGRRLRDVDSVGQQDPYVKMTLEGVGIKTVVRTEIDMDGGTEPEWNQRFEFDVVDQFTLAVECWDHDGLGEDDLIGEMSFSLLPIFRYGYLDEWYPLRFKGKYGANEKVGELHFELSFVAPADSIGYPQHQIGMDTFDARERLTKETAHLRAAATIQPLDVAPVTYSKAIQDAKSYVGDDNTSEFSEAEILSAFKFIDLDKNSFVGAAEIRHILICMGELITDAEVDMMVKMVDRDGDGQVSFEEFRKLVIHPDPGDPSFDKVADAAPVEVAAKTEIVSEEDRRRDMETKLHKKALLDKFIADNNVNLDMLRRVFDRFLKSEKQGLSFEDFYTLFEVEPTGEYRKLHALYAGTQLADIRDILLGMSNLLEIEKSMKAQFCFEIYDDDHNGYITENELVNILKATHMTTEAQVQKKAKTILRQCDGDGDCKIDLNEFYLISKKFPNILFPSFST</sequence>
<feature type="domain" description="EF-hand" evidence="5">
    <location>
        <begin position="713"/>
        <end position="748"/>
    </location>
</feature>
<dbReference type="PROSITE" id="PS50004">
    <property type="entry name" value="C2"/>
    <property type="match status" value="3"/>
</dbReference>
<dbReference type="EMBL" id="KK583199">
    <property type="protein sequence ID" value="KDO31029.1"/>
    <property type="molecule type" value="Genomic_DNA"/>
</dbReference>
<dbReference type="SUPFAM" id="SSF49562">
    <property type="entry name" value="C2 domain (Calcium/lipid-binding domain, CaLB)"/>
    <property type="match status" value="3"/>
</dbReference>
<evidence type="ECO:0000256" key="3">
    <source>
        <dbReference type="SAM" id="MobiDB-lite"/>
    </source>
</evidence>
<evidence type="ECO:0000256" key="1">
    <source>
        <dbReference type="ARBA" id="ARBA00022737"/>
    </source>
</evidence>
<dbReference type="Proteomes" id="UP000030745">
    <property type="component" value="Unassembled WGS sequence"/>
</dbReference>
<dbReference type="CDD" id="cd00051">
    <property type="entry name" value="EFh"/>
    <property type="match status" value="2"/>
</dbReference>
<feature type="region of interest" description="Disordered" evidence="3">
    <location>
        <begin position="24"/>
        <end position="151"/>
    </location>
</feature>
<feature type="domain" description="EF-hand" evidence="5">
    <location>
        <begin position="864"/>
        <end position="899"/>
    </location>
</feature>
<accession>A0A067CJW1</accession>
<dbReference type="Pfam" id="PF00168">
    <property type="entry name" value="C2"/>
    <property type="match status" value="3"/>
</dbReference>
<dbReference type="CDD" id="cd00030">
    <property type="entry name" value="C2"/>
    <property type="match status" value="1"/>
</dbReference>
<keyword evidence="7" id="KW-1185">Reference proteome</keyword>
<feature type="compositionally biased region" description="Basic and acidic residues" evidence="3">
    <location>
        <begin position="129"/>
        <end position="151"/>
    </location>
</feature>
<evidence type="ECO:0000313" key="6">
    <source>
        <dbReference type="EMBL" id="KDO31029.1"/>
    </source>
</evidence>
<dbReference type="PROSITE" id="PS50222">
    <property type="entry name" value="EF_HAND_2"/>
    <property type="match status" value="3"/>
</dbReference>
<dbReference type="InterPro" id="IPR002048">
    <property type="entry name" value="EF_hand_dom"/>
</dbReference>
<dbReference type="SUPFAM" id="SSF47473">
    <property type="entry name" value="EF-hand"/>
    <property type="match status" value="2"/>
</dbReference>
<reference evidence="6 7" key="1">
    <citation type="journal article" date="2013" name="PLoS Genet.">
        <title>Distinctive expansion of potential virulence genes in the genome of the oomycete fish pathogen Saprolegnia parasitica.</title>
        <authorList>
            <person name="Jiang R.H."/>
            <person name="de Bruijn I."/>
            <person name="Haas B.J."/>
            <person name="Belmonte R."/>
            <person name="Lobach L."/>
            <person name="Christie J."/>
            <person name="van den Ackerveken G."/>
            <person name="Bottin A."/>
            <person name="Bulone V."/>
            <person name="Diaz-Moreno S.M."/>
            <person name="Dumas B."/>
            <person name="Fan L."/>
            <person name="Gaulin E."/>
            <person name="Govers F."/>
            <person name="Grenville-Briggs L.J."/>
            <person name="Horner N.R."/>
            <person name="Levin J.Z."/>
            <person name="Mammella M."/>
            <person name="Meijer H.J."/>
            <person name="Morris P."/>
            <person name="Nusbaum C."/>
            <person name="Oome S."/>
            <person name="Phillips A.J."/>
            <person name="van Rooyen D."/>
            <person name="Rzeszutek E."/>
            <person name="Saraiva M."/>
            <person name="Secombes C.J."/>
            <person name="Seidl M.F."/>
            <person name="Snel B."/>
            <person name="Stassen J.H."/>
            <person name="Sykes S."/>
            <person name="Tripathy S."/>
            <person name="van den Berg H."/>
            <person name="Vega-Arreguin J.C."/>
            <person name="Wawra S."/>
            <person name="Young S.K."/>
            <person name="Zeng Q."/>
            <person name="Dieguez-Uribeondo J."/>
            <person name="Russ C."/>
            <person name="Tyler B.M."/>
            <person name="van West P."/>
        </authorList>
    </citation>
    <scope>NUCLEOTIDE SEQUENCE [LARGE SCALE GENOMIC DNA]</scope>
    <source>
        <strain evidence="6 7">CBS 223.65</strain>
    </source>
</reference>